<dbReference type="GO" id="GO:0016887">
    <property type="term" value="F:ATP hydrolysis activity"/>
    <property type="evidence" value="ECO:0007669"/>
    <property type="project" value="InterPro"/>
</dbReference>
<evidence type="ECO:0000313" key="4">
    <source>
        <dbReference type="EMBL" id="KAG7290976.1"/>
    </source>
</evidence>
<evidence type="ECO:0000259" key="2">
    <source>
        <dbReference type="Pfam" id="PF22942"/>
    </source>
</evidence>
<feature type="domain" description="DUF7025" evidence="2">
    <location>
        <begin position="164"/>
        <end position="259"/>
    </location>
</feature>
<proteinExistence type="predicted"/>
<dbReference type="Gene3D" id="3.40.50.300">
    <property type="entry name" value="P-loop containing nucleotide triphosphate hydrolases"/>
    <property type="match status" value="1"/>
</dbReference>
<keyword evidence="5" id="KW-1185">Reference proteome</keyword>
<name>A0AAD4F0T6_9PEZI</name>
<evidence type="ECO:0000259" key="3">
    <source>
        <dbReference type="Pfam" id="PF23232"/>
    </source>
</evidence>
<reference evidence="4" key="1">
    <citation type="submission" date="2023-02" db="EMBL/GenBank/DDBJ databases">
        <authorList>
            <person name="Palmer J.M."/>
        </authorList>
    </citation>
    <scope>NUCLEOTIDE SEQUENCE</scope>
    <source>
        <strain evidence="4">FW57</strain>
    </source>
</reference>
<dbReference type="Pfam" id="PF22942">
    <property type="entry name" value="DUF7025"/>
    <property type="match status" value="1"/>
</dbReference>
<dbReference type="InterPro" id="IPR056599">
    <property type="entry name" value="AAA_lid_fung"/>
</dbReference>
<comment type="caution">
    <text evidence="4">The sequence shown here is derived from an EMBL/GenBank/DDBJ whole genome shotgun (WGS) entry which is preliminary data.</text>
</comment>
<organism evidence="4 5">
    <name type="scientific">Staphylotrichum longicolle</name>
    <dbReference type="NCBI Taxonomy" id="669026"/>
    <lineage>
        <taxon>Eukaryota</taxon>
        <taxon>Fungi</taxon>
        <taxon>Dikarya</taxon>
        <taxon>Ascomycota</taxon>
        <taxon>Pezizomycotina</taxon>
        <taxon>Sordariomycetes</taxon>
        <taxon>Sordariomycetidae</taxon>
        <taxon>Sordariales</taxon>
        <taxon>Chaetomiaceae</taxon>
        <taxon>Staphylotrichum</taxon>
    </lineage>
</organism>
<protein>
    <recommendedName>
        <fullName evidence="6">ATPase AAA-type core domain-containing protein</fullName>
    </recommendedName>
</protein>
<dbReference type="Pfam" id="PF23232">
    <property type="entry name" value="AAA_lid_13"/>
    <property type="match status" value="1"/>
</dbReference>
<dbReference type="Proteomes" id="UP001197093">
    <property type="component" value="Unassembled WGS sequence"/>
</dbReference>
<evidence type="ECO:0000313" key="5">
    <source>
        <dbReference type="Proteomes" id="UP001197093"/>
    </source>
</evidence>
<feature type="domain" description="ATPase AAA-type core" evidence="1">
    <location>
        <begin position="492"/>
        <end position="597"/>
    </location>
</feature>
<dbReference type="GO" id="GO:0005524">
    <property type="term" value="F:ATP binding"/>
    <property type="evidence" value="ECO:0007669"/>
    <property type="project" value="InterPro"/>
</dbReference>
<evidence type="ECO:0000259" key="1">
    <source>
        <dbReference type="Pfam" id="PF00004"/>
    </source>
</evidence>
<dbReference type="PANTHER" id="PTHR46411:SF4">
    <property type="entry name" value="AAA+ ATPASE DOMAIN-CONTAINING PROTEIN"/>
    <property type="match status" value="1"/>
</dbReference>
<evidence type="ECO:0008006" key="6">
    <source>
        <dbReference type="Google" id="ProtNLM"/>
    </source>
</evidence>
<gene>
    <name evidence="4" type="ORF">NEMBOFW57_000983</name>
</gene>
<dbReference type="Pfam" id="PF00004">
    <property type="entry name" value="AAA"/>
    <property type="match status" value="1"/>
</dbReference>
<dbReference type="EMBL" id="JAHCVI010000001">
    <property type="protein sequence ID" value="KAG7290976.1"/>
    <property type="molecule type" value="Genomic_DNA"/>
</dbReference>
<dbReference type="PANTHER" id="PTHR46411">
    <property type="entry name" value="FAMILY ATPASE, PUTATIVE-RELATED"/>
    <property type="match status" value="1"/>
</dbReference>
<feature type="domain" description="AAA+ ATPase lid" evidence="3">
    <location>
        <begin position="600"/>
        <end position="699"/>
    </location>
</feature>
<dbReference type="AlphaFoldDB" id="A0AAD4F0T6"/>
<sequence length="725" mass="83616">MADSELVRYRIEYASQESGSVFFDGKITERDTSEEPRIFEYVDVRLSSNDTLSTAADEEEISKTENAKGHAYINILSPAVAEALRCVVDYFPDLDLSGNIIKIFEPYSVFVFFEKELTEYRDRVAKAAQDKSSTCPNRWAAKHIGIVQAFVKDWTQQAVDAERARHARGCATFDMLWLLYRPGSDVYYDMYNYGEHEPYVVSRVHFNLVNGAADSYNLGLWNIDADSSWVGPFETQTQVERFTGEKRIPCLRAFPCEYLRFSDDIAEEEVSAIRQYYVNRGKRWYGLRQKTQCRQFDGFTTTFPRRDYVSLAMVDPIQFALSQGKERRVLGPGVQHPSGPHKICTCETCQEVIYRHAAKPKFSDYIKVNPLIVESLTDHQYFLCDQMVEAFLFKIRSWQYLHVDGFREPTFDSGLFENLVLKNSTKEFIKNLTQMYIRDSSQPPLHGEKGFNKVTQVHNSPRRRKADATWSADFVEGKGEGLTILLHGRPGVECIADFTERPLLSLTCSDIGVKPENIEANLLSWFKAAENWGAIMLIDEADIYMEQRQVQDIERNHLVAGFLRALEYYKGILFLTTNRVGTFDEAFMSRIHIQIHYPEFEDEERDRLWNAFFQKLEDDRETTMRITQSAKDYVQSQELRALKWNGREIRNAFQVAVALAEAKNQRDKEGRVLVQPDHIRASVQMSTEFRDYLVKVHKGDLSKRASLMGTRYDAFGKGAPGTSKH</sequence>
<dbReference type="SUPFAM" id="SSF52540">
    <property type="entry name" value="P-loop containing nucleoside triphosphate hydrolases"/>
    <property type="match status" value="1"/>
</dbReference>
<dbReference type="InterPro" id="IPR054289">
    <property type="entry name" value="DUF7025"/>
</dbReference>
<dbReference type="InterPro" id="IPR027417">
    <property type="entry name" value="P-loop_NTPase"/>
</dbReference>
<dbReference type="InterPro" id="IPR003959">
    <property type="entry name" value="ATPase_AAA_core"/>
</dbReference>
<accession>A0AAD4F0T6</accession>